<dbReference type="Gene3D" id="3.40.630.30">
    <property type="match status" value="1"/>
</dbReference>
<evidence type="ECO:0000313" key="5">
    <source>
        <dbReference type="Proteomes" id="UP000291259"/>
    </source>
</evidence>
<dbReference type="InterPro" id="IPR016181">
    <property type="entry name" value="Acyl_CoA_acyltransferase"/>
</dbReference>
<dbReference type="GO" id="GO:0016747">
    <property type="term" value="F:acyltransferase activity, transferring groups other than amino-acyl groups"/>
    <property type="evidence" value="ECO:0007669"/>
    <property type="project" value="InterPro"/>
</dbReference>
<keyword evidence="5" id="KW-1185">Reference proteome</keyword>
<dbReference type="InterPro" id="IPR000182">
    <property type="entry name" value="GNAT_dom"/>
</dbReference>
<dbReference type="EMBL" id="CP035491">
    <property type="protein sequence ID" value="QAY74805.1"/>
    <property type="molecule type" value="Genomic_DNA"/>
</dbReference>
<evidence type="ECO:0000256" key="1">
    <source>
        <dbReference type="ARBA" id="ARBA00022679"/>
    </source>
</evidence>
<dbReference type="KEGG" id="agf:ET445_01135"/>
<dbReference type="Pfam" id="PF00583">
    <property type="entry name" value="Acetyltransf_1"/>
    <property type="match status" value="1"/>
</dbReference>
<evidence type="ECO:0000259" key="3">
    <source>
        <dbReference type="PROSITE" id="PS51186"/>
    </source>
</evidence>
<feature type="domain" description="N-acetyltransferase" evidence="3">
    <location>
        <begin position="1"/>
        <end position="183"/>
    </location>
</feature>
<dbReference type="PROSITE" id="PS51186">
    <property type="entry name" value="GNAT"/>
    <property type="match status" value="1"/>
</dbReference>
<reference evidence="4 5" key="1">
    <citation type="submission" date="2019-01" db="EMBL/GenBank/DDBJ databases">
        <title>Genome sequencing of strain FW100M-8.</title>
        <authorList>
            <person name="Heo J."/>
            <person name="Kim S.-J."/>
            <person name="Kim J.-S."/>
            <person name="Hong S.-B."/>
            <person name="Kwon S.-W."/>
        </authorList>
    </citation>
    <scope>NUCLEOTIDE SEQUENCE [LARGE SCALE GENOMIC DNA]</scope>
    <source>
        <strain evidence="4 5">FW100M-8</strain>
    </source>
</reference>
<dbReference type="OrthoDB" id="143110at2"/>
<proteinExistence type="predicted"/>
<dbReference type="PANTHER" id="PTHR43877">
    <property type="entry name" value="AMINOALKYLPHOSPHONATE N-ACETYLTRANSFERASE-RELATED-RELATED"/>
    <property type="match status" value="1"/>
</dbReference>
<keyword evidence="1 4" id="KW-0808">Transferase</keyword>
<protein>
    <submittedName>
        <fullName evidence="4">GNAT family N-acetyltransferase</fullName>
    </submittedName>
</protein>
<name>A0A4P6FFX4_9MICO</name>
<sequence length="195" mass="20149">MRAAEPSDLRALAALAAETFPLACPPHVTAESVAAFVEANLSEARFADYLADSERAVLVAGSGSGSGSAAGASGDALVGYAMLVAGEPVDAHAAAVTQRPTIELSKFYTRSVQHGSGLAASLMQVALEVAAATGAATCWLGVNQLNARAIRFYERHGFTKIGEKRFLVGDRLEHDFVFERDLVGDAAAAAEGDPA</sequence>
<evidence type="ECO:0000256" key="2">
    <source>
        <dbReference type="ARBA" id="ARBA00023315"/>
    </source>
</evidence>
<organism evidence="4 5">
    <name type="scientific">Agromyces protaetiae</name>
    <dbReference type="NCBI Taxonomy" id="2509455"/>
    <lineage>
        <taxon>Bacteria</taxon>
        <taxon>Bacillati</taxon>
        <taxon>Actinomycetota</taxon>
        <taxon>Actinomycetes</taxon>
        <taxon>Micrococcales</taxon>
        <taxon>Microbacteriaceae</taxon>
        <taxon>Agromyces</taxon>
    </lineage>
</organism>
<dbReference type="PANTHER" id="PTHR43877:SF1">
    <property type="entry name" value="ACETYLTRANSFERASE"/>
    <property type="match status" value="1"/>
</dbReference>
<dbReference type="InterPro" id="IPR050832">
    <property type="entry name" value="Bact_Acetyltransf"/>
</dbReference>
<dbReference type="SUPFAM" id="SSF55729">
    <property type="entry name" value="Acyl-CoA N-acyltransferases (Nat)"/>
    <property type="match status" value="1"/>
</dbReference>
<dbReference type="AlphaFoldDB" id="A0A4P6FFX4"/>
<gene>
    <name evidence="4" type="ORF">ET445_01135</name>
</gene>
<evidence type="ECO:0000313" key="4">
    <source>
        <dbReference type="EMBL" id="QAY74805.1"/>
    </source>
</evidence>
<dbReference type="Proteomes" id="UP000291259">
    <property type="component" value="Chromosome"/>
</dbReference>
<keyword evidence="2" id="KW-0012">Acyltransferase</keyword>
<accession>A0A4P6FFX4</accession>